<feature type="binding site" evidence="11">
    <location>
        <begin position="166"/>
        <end position="167"/>
    </location>
    <ligand>
        <name>ATP</name>
        <dbReference type="ChEBI" id="CHEBI:30616"/>
    </ligand>
</feature>
<reference evidence="17" key="2">
    <citation type="submission" date="2012-08" db="EMBL/GenBank/DDBJ databases">
        <title>Genome sequence of Kazachstania naganishii.</title>
        <authorList>
            <person name="Gordon J.L."/>
            <person name="Armisen D."/>
            <person name="Proux-Wera E."/>
            <person name="OhEigeartaigh S.S."/>
            <person name="Byrne K.P."/>
            <person name="Wolfe K.H."/>
        </authorList>
    </citation>
    <scope>NUCLEOTIDE SEQUENCE [LARGE SCALE GENOMIC DNA]</scope>
    <source>
        <strain evidence="17">ATCC MYA-139 / BCRC 22969 / CBS 8797 / CCRC 22969 / KCTC 17520 / NBRC 10181 / NCYC 3082</strain>
    </source>
</reference>
<evidence type="ECO:0000256" key="14">
    <source>
        <dbReference type="SAM" id="MobiDB-lite"/>
    </source>
</evidence>
<comment type="catalytic activity">
    <reaction evidence="9">
        <text>L-seryl-[protein] + ATP = O-phospho-L-seryl-[protein] + ADP + H(+)</text>
        <dbReference type="Rhea" id="RHEA:17989"/>
        <dbReference type="Rhea" id="RHEA-COMP:9863"/>
        <dbReference type="Rhea" id="RHEA-COMP:11604"/>
        <dbReference type="ChEBI" id="CHEBI:15378"/>
        <dbReference type="ChEBI" id="CHEBI:29999"/>
        <dbReference type="ChEBI" id="CHEBI:30616"/>
        <dbReference type="ChEBI" id="CHEBI:83421"/>
        <dbReference type="ChEBI" id="CHEBI:456216"/>
        <dbReference type="EC" id="2.7.11.1"/>
    </reaction>
</comment>
<dbReference type="PANTHER" id="PTHR24350">
    <property type="entry name" value="SERINE/THREONINE-PROTEIN KINASE IAL-RELATED"/>
    <property type="match status" value="1"/>
</dbReference>
<feature type="active site" description="Proton acceptor" evidence="10">
    <location>
        <position position="162"/>
    </location>
</feature>
<keyword evidence="4" id="KW-0808">Transferase</keyword>
<feature type="compositionally biased region" description="Polar residues" evidence="14">
    <location>
        <begin position="747"/>
        <end position="766"/>
    </location>
</feature>
<dbReference type="GeneID" id="34528003"/>
<evidence type="ECO:0000256" key="4">
    <source>
        <dbReference type="ARBA" id="ARBA00022679"/>
    </source>
</evidence>
<evidence type="ECO:0000256" key="12">
    <source>
        <dbReference type="PIRSR" id="PIRSR630616-3"/>
    </source>
</evidence>
<feature type="region of interest" description="Disordered" evidence="14">
    <location>
        <begin position="747"/>
        <end position="775"/>
    </location>
</feature>
<dbReference type="GO" id="GO:0005524">
    <property type="term" value="F:ATP binding"/>
    <property type="evidence" value="ECO:0007669"/>
    <property type="project" value="UniProtKB-UniRule"/>
</dbReference>
<evidence type="ECO:0000256" key="2">
    <source>
        <dbReference type="ARBA" id="ARBA00022527"/>
    </source>
</evidence>
<feature type="compositionally biased region" description="Basic and acidic residues" evidence="14">
    <location>
        <begin position="437"/>
        <end position="457"/>
    </location>
</feature>
<feature type="region of interest" description="Disordered" evidence="14">
    <location>
        <begin position="436"/>
        <end position="483"/>
    </location>
</feature>
<dbReference type="HOGENOM" id="CLU_011780_0_0_1"/>
<keyword evidence="3" id="KW-0597">Phosphoprotein</keyword>
<feature type="compositionally biased region" description="Acidic residues" evidence="14">
    <location>
        <begin position="969"/>
        <end position="993"/>
    </location>
</feature>
<proteinExistence type="predicted"/>
<dbReference type="PROSITE" id="PS00107">
    <property type="entry name" value="PROTEIN_KINASE_ATP"/>
    <property type="match status" value="1"/>
</dbReference>
<evidence type="ECO:0000313" key="16">
    <source>
        <dbReference type="EMBL" id="CCK72248.1"/>
    </source>
</evidence>
<dbReference type="InterPro" id="IPR030616">
    <property type="entry name" value="Aur-like"/>
</dbReference>
<protein>
    <recommendedName>
        <fullName evidence="1">non-specific serine/threonine protein kinase</fullName>
        <ecNumber evidence="1">2.7.11.1</ecNumber>
    </recommendedName>
</protein>
<feature type="compositionally biased region" description="Basic and acidic residues" evidence="14">
    <location>
        <begin position="957"/>
        <end position="967"/>
    </location>
</feature>
<dbReference type="InterPro" id="IPR011009">
    <property type="entry name" value="Kinase-like_dom_sf"/>
</dbReference>
<evidence type="ECO:0000256" key="7">
    <source>
        <dbReference type="ARBA" id="ARBA00022840"/>
    </source>
</evidence>
<dbReference type="InterPro" id="IPR000719">
    <property type="entry name" value="Prot_kinase_dom"/>
</dbReference>
<feature type="binding site" evidence="13">
    <location>
        <position position="75"/>
    </location>
    <ligand>
        <name>ATP</name>
        <dbReference type="ChEBI" id="CHEBI:30616"/>
    </ligand>
</feature>
<keyword evidence="2" id="KW-0723">Serine/threonine-protein kinase</keyword>
<dbReference type="InterPro" id="IPR008271">
    <property type="entry name" value="Ser/Thr_kinase_AS"/>
</dbReference>
<keyword evidence="17" id="KW-1185">Reference proteome</keyword>
<evidence type="ECO:0000256" key="8">
    <source>
        <dbReference type="ARBA" id="ARBA00047899"/>
    </source>
</evidence>
<reference evidence="16 17" key="1">
    <citation type="journal article" date="2011" name="Proc. Natl. Acad. Sci. U.S.A.">
        <title>Evolutionary erosion of yeast sex chromosomes by mating-type switching accidents.</title>
        <authorList>
            <person name="Gordon J.L."/>
            <person name="Armisen D."/>
            <person name="Proux-Wera E."/>
            <person name="Oheigeartaigh S.S."/>
            <person name="Byrne K.P."/>
            <person name="Wolfe K.H."/>
        </authorList>
    </citation>
    <scope>NUCLEOTIDE SEQUENCE [LARGE SCALE GENOMIC DNA]</scope>
    <source>
        <strain evidence="17">ATCC MYA-139 / BCRC 22969 / CBS 8797 / CCRC 22969 / KCTC 17520 / NBRC 10181 / NCYC 3082</strain>
    </source>
</reference>
<keyword evidence="6" id="KW-0418">Kinase</keyword>
<feature type="compositionally biased region" description="Acidic residues" evidence="14">
    <location>
        <begin position="1000"/>
        <end position="1009"/>
    </location>
</feature>
<dbReference type="Proteomes" id="UP000006310">
    <property type="component" value="Chromosome 10"/>
</dbReference>
<dbReference type="PROSITE" id="PS50011">
    <property type="entry name" value="PROTEIN_KINASE_DOM"/>
    <property type="match status" value="1"/>
</dbReference>
<dbReference type="InterPro" id="IPR017441">
    <property type="entry name" value="Protein_kinase_ATP_BS"/>
</dbReference>
<feature type="compositionally biased region" description="Polar residues" evidence="14">
    <location>
        <begin position="458"/>
        <end position="483"/>
    </location>
</feature>
<dbReference type="RefSeq" id="XP_022466493.1">
    <property type="nucleotide sequence ID" value="XM_022610170.1"/>
</dbReference>
<feature type="compositionally biased region" description="Basic and acidic residues" evidence="14">
    <location>
        <begin position="581"/>
        <end position="591"/>
    </location>
</feature>
<evidence type="ECO:0000256" key="3">
    <source>
        <dbReference type="ARBA" id="ARBA00022553"/>
    </source>
</evidence>
<dbReference type="GO" id="GO:0004674">
    <property type="term" value="F:protein serine/threonine kinase activity"/>
    <property type="evidence" value="ECO:0007669"/>
    <property type="project" value="UniProtKB-KW"/>
</dbReference>
<dbReference type="AlphaFoldDB" id="J7RQZ1"/>
<name>J7RQZ1_HUIN7</name>
<dbReference type="EC" id="2.7.11.1" evidence="1"/>
<evidence type="ECO:0000256" key="10">
    <source>
        <dbReference type="PIRSR" id="PIRSR630616-1"/>
    </source>
</evidence>
<feature type="binding site" evidence="11">
    <location>
        <position position="71"/>
    </location>
    <ligand>
        <name>ATP</name>
        <dbReference type="ChEBI" id="CHEBI:30616"/>
    </ligand>
</feature>
<keyword evidence="7 11" id="KW-0067">ATP-binding</keyword>
<dbReference type="SMART" id="SM00220">
    <property type="entry name" value="S_TKc"/>
    <property type="match status" value="1"/>
</dbReference>
<feature type="region of interest" description="Disordered" evidence="14">
    <location>
        <begin position="509"/>
        <end position="537"/>
    </location>
</feature>
<dbReference type="Gene3D" id="1.10.510.10">
    <property type="entry name" value="Transferase(Phosphotransferase) domain 1"/>
    <property type="match status" value="1"/>
</dbReference>
<feature type="binding site" evidence="11">
    <location>
        <position position="180"/>
    </location>
    <ligand>
        <name>ATP</name>
        <dbReference type="ChEBI" id="CHEBI:30616"/>
    </ligand>
</feature>
<gene>
    <name evidence="16" type="primary">KNAG0J01670</name>
    <name evidence="16" type="ordered locus">KNAG_0J01670</name>
</gene>
<feature type="region of interest" description="Disordered" evidence="14">
    <location>
        <begin position="568"/>
        <end position="632"/>
    </location>
</feature>
<feature type="region of interest" description="Disordered" evidence="14">
    <location>
        <begin position="669"/>
        <end position="700"/>
    </location>
</feature>
<feature type="compositionally biased region" description="Polar residues" evidence="14">
    <location>
        <begin position="669"/>
        <end position="696"/>
    </location>
</feature>
<evidence type="ECO:0000256" key="6">
    <source>
        <dbReference type="ARBA" id="ARBA00022777"/>
    </source>
</evidence>
<dbReference type="STRING" id="1071383.J7RQZ1"/>
<comment type="catalytic activity">
    <reaction evidence="8">
        <text>L-threonyl-[protein] + ATP = O-phospho-L-threonyl-[protein] + ADP + H(+)</text>
        <dbReference type="Rhea" id="RHEA:46608"/>
        <dbReference type="Rhea" id="RHEA-COMP:11060"/>
        <dbReference type="Rhea" id="RHEA-COMP:11605"/>
        <dbReference type="ChEBI" id="CHEBI:15378"/>
        <dbReference type="ChEBI" id="CHEBI:30013"/>
        <dbReference type="ChEBI" id="CHEBI:30616"/>
        <dbReference type="ChEBI" id="CHEBI:61977"/>
        <dbReference type="ChEBI" id="CHEBI:456216"/>
        <dbReference type="EC" id="2.7.11.1"/>
    </reaction>
</comment>
<feature type="compositionally biased region" description="Polar residues" evidence="14">
    <location>
        <begin position="600"/>
        <end position="632"/>
    </location>
</feature>
<accession>J7RQZ1</accession>
<dbReference type="Pfam" id="PF00069">
    <property type="entry name" value="Pkinase"/>
    <property type="match status" value="1"/>
</dbReference>
<dbReference type="CDD" id="cd14003">
    <property type="entry name" value="STKc_AMPK-like"/>
    <property type="match status" value="1"/>
</dbReference>
<dbReference type="eggNOG" id="KOG0583">
    <property type="taxonomic scope" value="Eukaryota"/>
</dbReference>
<evidence type="ECO:0000256" key="9">
    <source>
        <dbReference type="ARBA" id="ARBA00048679"/>
    </source>
</evidence>
<feature type="compositionally biased region" description="Basic and acidic residues" evidence="14">
    <location>
        <begin position="518"/>
        <end position="528"/>
    </location>
</feature>
<dbReference type="KEGG" id="kng:KNAG_0J01670"/>
<evidence type="ECO:0000256" key="13">
    <source>
        <dbReference type="PROSITE-ProRule" id="PRU10141"/>
    </source>
</evidence>
<feature type="cross-link" description="Glycyl lysine isopeptide (Lys-Gly) (interchain with G-Cter in SUMO2)" evidence="12">
    <location>
        <position position="164"/>
    </location>
</feature>
<evidence type="ECO:0000256" key="5">
    <source>
        <dbReference type="ARBA" id="ARBA00022741"/>
    </source>
</evidence>
<evidence type="ECO:0000256" key="11">
    <source>
        <dbReference type="PIRSR" id="PIRSR630616-2"/>
    </source>
</evidence>
<dbReference type="FunFam" id="1.10.510.10:FF:000650">
    <property type="entry name" value="Serine/threonine-protein kinase ppk16"/>
    <property type="match status" value="1"/>
</dbReference>
<evidence type="ECO:0000313" key="17">
    <source>
        <dbReference type="Proteomes" id="UP000006310"/>
    </source>
</evidence>
<dbReference type="SUPFAM" id="SSF56112">
    <property type="entry name" value="Protein kinase-like (PK-like)"/>
    <property type="match status" value="1"/>
</dbReference>
<dbReference type="EMBL" id="HE978323">
    <property type="protein sequence ID" value="CCK72248.1"/>
    <property type="molecule type" value="Genomic_DNA"/>
</dbReference>
<feature type="region of interest" description="Disordered" evidence="14">
    <location>
        <begin position="939"/>
        <end position="1009"/>
    </location>
</feature>
<dbReference type="OrthoDB" id="942095at2759"/>
<evidence type="ECO:0000256" key="1">
    <source>
        <dbReference type="ARBA" id="ARBA00012513"/>
    </source>
</evidence>
<organism evidence="16 17">
    <name type="scientific">Huiozyma naganishii (strain ATCC MYA-139 / BCRC 22969 / CBS 8797 / KCTC 17520 / NBRC 10181 / NCYC 3082 / Yp74L-3)</name>
    <name type="common">Yeast</name>
    <name type="synonym">Kazachstania naganishii</name>
    <dbReference type="NCBI Taxonomy" id="1071383"/>
    <lineage>
        <taxon>Eukaryota</taxon>
        <taxon>Fungi</taxon>
        <taxon>Dikarya</taxon>
        <taxon>Ascomycota</taxon>
        <taxon>Saccharomycotina</taxon>
        <taxon>Saccharomycetes</taxon>
        <taxon>Saccharomycetales</taxon>
        <taxon>Saccharomycetaceae</taxon>
        <taxon>Huiozyma</taxon>
    </lineage>
</organism>
<evidence type="ECO:0000259" key="15">
    <source>
        <dbReference type="PROSITE" id="PS50011"/>
    </source>
</evidence>
<dbReference type="GO" id="GO:0036464">
    <property type="term" value="C:cytoplasmic ribonucleoprotein granule"/>
    <property type="evidence" value="ECO:0007669"/>
    <property type="project" value="EnsemblFungi"/>
</dbReference>
<keyword evidence="5 11" id="KW-0547">Nucleotide-binding</keyword>
<dbReference type="PROSITE" id="PS00108">
    <property type="entry name" value="PROTEIN_KINASE_ST"/>
    <property type="match status" value="1"/>
</dbReference>
<feature type="domain" description="Protein kinase" evidence="15">
    <location>
        <begin position="46"/>
        <end position="292"/>
    </location>
</feature>
<sequence>MGSNVPCGSATMRTLEANNVKAIIGSSYNKLYSEFCSSDLTVVGNYKILEQIGEGSFGKVYLAMHRPTHRKVVIKSSVKNDPNIVREVFYHRQFEYHYITKLYEIIVTESKVWMALEYCPGRELYDHVLQMKRIPAEECIQLFSQIVGAVYYAHSLNCVHRDLKLENILLDKDGNAKLTDFGFTRECMEKVNLETICGTTVYMAPELTERKPYDGFKIDIWSLGVILYTMLSGSMPFDEDDEAKTKWKIINEEPEYNSKFMTAEGEDLVRKLLQKDSNLRPSVREILQHEFLQPYGTTVLTQTDNLIARQRKGATNFHSKLERRVLKRLNRCGFDTQSIKQSVIKKKCDSLAGLWCLLLEKEKKYQKRKQLRRSKSILSVGKKVISNSISTTSDQLRPQDDGLLRSPWEVTKGYPFGKMINMTTDASLSLVALGSRKSHEETFQQNPPERDSSERNTSKSITAPPRTSSTATLGSKDTAVTTGNGKKVNIFKKVSDFFKIKKHSEFLQHSGRSITSHQSEHSPERSEISEPPNKVNNEQKRLNKRKGNDHTAGFTGNHDNLRPLVAHSTPVKAAVNKQNRSQREKGKREVEQPQIKRFKSTVSSDTSDKISPSINDYSQSGESPQPSNEGRKTSLLQLNSRPLSSISQISNETYTSDYSTDGATSFFQRSKSELTRPSVSHTTSTGGASQHSSMTVGSDKLHPVVSKSKTRFIRRNMSMRSENSSASDRSSRADSFYDITTATPQVIGNLRSNSNGSNKNMGTNRSAPIMNDSVLPRIGGSQRTWSAKNGYSVIRRNNIGRRGRARKSPFLKSAKDQLNSVIKEEESSSCTDVTDGEIDRDLGTNKLTTSKFIRPKFRKHISDTALNNNTIIMEGSEEDSVDKGGVSEEIEDEEPIFPEHENSNGLSYSDSETYAKISSMSRKANNPDTTLLRIRTVSEGVPWPAFNDDPKSLGSDKQGHDPIKIAVDDVADDDGDADNDNEDEIEDGDEGNDESVLSADLEDNFSEGE</sequence>